<dbReference type="PANTHER" id="PTHR24346:SF82">
    <property type="entry name" value="KP78A-RELATED"/>
    <property type="match status" value="1"/>
</dbReference>
<dbReference type="RefSeq" id="XP_001033342.2">
    <property type="nucleotide sequence ID" value="XM_001033342.2"/>
</dbReference>
<dbReference type="eggNOG" id="KOG0583">
    <property type="taxonomic scope" value="Eukaryota"/>
</dbReference>
<keyword evidence="6" id="KW-0067">ATP-binding</keyword>
<dbReference type="OrthoDB" id="539158at2759"/>
<dbReference type="InterPro" id="IPR000719">
    <property type="entry name" value="Prot_kinase_dom"/>
</dbReference>
<organism evidence="9 10">
    <name type="scientific">Tetrahymena thermophila (strain SB210)</name>
    <dbReference type="NCBI Taxonomy" id="312017"/>
    <lineage>
        <taxon>Eukaryota</taxon>
        <taxon>Sar</taxon>
        <taxon>Alveolata</taxon>
        <taxon>Ciliophora</taxon>
        <taxon>Intramacronucleata</taxon>
        <taxon>Oligohymenophorea</taxon>
        <taxon>Hymenostomatida</taxon>
        <taxon>Tetrahymenina</taxon>
        <taxon>Tetrahymenidae</taxon>
        <taxon>Tetrahymena</taxon>
    </lineage>
</organism>
<dbReference type="GO" id="GO:0005524">
    <property type="term" value="F:ATP binding"/>
    <property type="evidence" value="ECO:0007669"/>
    <property type="project" value="UniProtKB-KW"/>
</dbReference>
<dbReference type="PROSITE" id="PS00108">
    <property type="entry name" value="PROTEIN_KINASE_ST"/>
    <property type="match status" value="1"/>
</dbReference>
<evidence type="ECO:0000313" key="10">
    <source>
        <dbReference type="Proteomes" id="UP000009168"/>
    </source>
</evidence>
<dbReference type="Pfam" id="PF00069">
    <property type="entry name" value="Pkinase"/>
    <property type="match status" value="1"/>
</dbReference>
<keyword evidence="10" id="KW-1185">Reference proteome</keyword>
<keyword evidence="4" id="KW-0547">Nucleotide-binding</keyword>
<feature type="domain" description="Protein kinase" evidence="8">
    <location>
        <begin position="16"/>
        <end position="291"/>
    </location>
</feature>
<evidence type="ECO:0000256" key="2">
    <source>
        <dbReference type="ARBA" id="ARBA00022527"/>
    </source>
</evidence>
<evidence type="ECO:0000256" key="5">
    <source>
        <dbReference type="ARBA" id="ARBA00022777"/>
    </source>
</evidence>
<dbReference type="GO" id="GO:0005737">
    <property type="term" value="C:cytoplasm"/>
    <property type="evidence" value="ECO:0007669"/>
    <property type="project" value="TreeGrafter"/>
</dbReference>
<gene>
    <name evidence="9" type="ORF">TTHERM_00420870</name>
</gene>
<dbReference type="AlphaFoldDB" id="I7M087"/>
<dbReference type="GO" id="GO:0004674">
    <property type="term" value="F:protein serine/threonine kinase activity"/>
    <property type="evidence" value="ECO:0007669"/>
    <property type="project" value="UniProtKB-KW"/>
</dbReference>
<dbReference type="SUPFAM" id="SSF56112">
    <property type="entry name" value="Protein kinase-like (PK-like)"/>
    <property type="match status" value="1"/>
</dbReference>
<accession>I7M087</accession>
<dbReference type="InParanoid" id="I7M087"/>
<dbReference type="SMART" id="SM00220">
    <property type="entry name" value="S_TKc"/>
    <property type="match status" value="1"/>
</dbReference>
<evidence type="ECO:0000256" key="3">
    <source>
        <dbReference type="ARBA" id="ARBA00022679"/>
    </source>
</evidence>
<sequence length="616" mass="73125">MENQESQQEQLFLNRYRLGRNIGQGSQGQVKLALDTQTGLKVAIKIFKHRKMNNMDFLYLQREVNILSQLQGHRAFLKLIDFAYNIIYVNGHGQKEVISVIIMEYANNGCLFDLVSFFQEKYSENVIKVIALQLIDAIEHMQKYKISHRDLKLENIVIDANYNLKIIDFGLSIQETQDCKPKSNVGTTPYAPPERFLGKEYSGQKFDIFSLGVLLFVLRFNQYPFTHSNPENSQESGSFFLFSENRQQFWELIISNERPEELSFLDMLNWMLQQDPQNRPSIEELRLHPFLFNNNSCDNKIEKFLQMRKEIMNEMMKKQKVQKNEIQLQQQQKEKHQRCTEQNQKSNEQNQSNQSISNESSVANQQPLISQIIEKHKNQQFPLQFYSKQCQMQISDQKQESLQQKIISNKINPIKLDKQHNPLAYQQKMVGQLIQQPQVSFLLKTSIFDMKHLQLLKQQKTQKNISDLTKQHFKKHFNKQNSLNQGIKQQNRNKIILTNSLINKQQLLIIHNEKYLSFKKLFLRQYTYELSKLLGIEKQHTNQNKEISKQINQMIQFHFLTKIQQYLIIFLFQLNKLYIKFNQILSVLIIQTIQTINNKNTEQRFTHQNNQFEILF</sequence>
<evidence type="ECO:0000256" key="6">
    <source>
        <dbReference type="ARBA" id="ARBA00022840"/>
    </source>
</evidence>
<dbReference type="KEGG" id="tet:TTHERM_00420870"/>
<evidence type="ECO:0000256" key="7">
    <source>
        <dbReference type="SAM" id="MobiDB-lite"/>
    </source>
</evidence>
<dbReference type="EMBL" id="GG662536">
    <property type="protein sequence ID" value="EAR85679.2"/>
    <property type="molecule type" value="Genomic_DNA"/>
</dbReference>
<keyword evidence="2" id="KW-0723">Serine/threonine-protein kinase</keyword>
<feature type="compositionally biased region" description="Low complexity" evidence="7">
    <location>
        <begin position="341"/>
        <end position="361"/>
    </location>
</feature>
<dbReference type="InterPro" id="IPR008271">
    <property type="entry name" value="Ser/Thr_kinase_AS"/>
</dbReference>
<dbReference type="GeneID" id="7831482"/>
<proteinExistence type="predicted"/>
<reference evidence="10" key="1">
    <citation type="journal article" date="2006" name="PLoS Biol.">
        <title>Macronuclear genome sequence of the ciliate Tetrahymena thermophila, a model eukaryote.</title>
        <authorList>
            <person name="Eisen J.A."/>
            <person name="Coyne R.S."/>
            <person name="Wu M."/>
            <person name="Wu D."/>
            <person name="Thiagarajan M."/>
            <person name="Wortman J.R."/>
            <person name="Badger J.H."/>
            <person name="Ren Q."/>
            <person name="Amedeo P."/>
            <person name="Jones K.M."/>
            <person name="Tallon L.J."/>
            <person name="Delcher A.L."/>
            <person name="Salzberg S.L."/>
            <person name="Silva J.C."/>
            <person name="Haas B.J."/>
            <person name="Majoros W.H."/>
            <person name="Farzad M."/>
            <person name="Carlton J.M."/>
            <person name="Smith R.K. Jr."/>
            <person name="Garg J."/>
            <person name="Pearlman R.E."/>
            <person name="Karrer K.M."/>
            <person name="Sun L."/>
            <person name="Manning G."/>
            <person name="Elde N.C."/>
            <person name="Turkewitz A.P."/>
            <person name="Asai D.J."/>
            <person name="Wilkes D.E."/>
            <person name="Wang Y."/>
            <person name="Cai H."/>
            <person name="Collins K."/>
            <person name="Stewart B.A."/>
            <person name="Lee S.R."/>
            <person name="Wilamowska K."/>
            <person name="Weinberg Z."/>
            <person name="Ruzzo W.L."/>
            <person name="Wloga D."/>
            <person name="Gaertig J."/>
            <person name="Frankel J."/>
            <person name="Tsao C.-C."/>
            <person name="Gorovsky M.A."/>
            <person name="Keeling P.J."/>
            <person name="Waller R.F."/>
            <person name="Patron N.J."/>
            <person name="Cherry J.M."/>
            <person name="Stover N.A."/>
            <person name="Krieger C.J."/>
            <person name="del Toro C."/>
            <person name="Ryder H.F."/>
            <person name="Williamson S.C."/>
            <person name="Barbeau R.A."/>
            <person name="Hamilton E.P."/>
            <person name="Orias E."/>
        </authorList>
    </citation>
    <scope>NUCLEOTIDE SEQUENCE [LARGE SCALE GENOMIC DNA]</scope>
    <source>
        <strain evidence="10">SB210</strain>
    </source>
</reference>
<feature type="region of interest" description="Disordered" evidence="7">
    <location>
        <begin position="322"/>
        <end position="361"/>
    </location>
</feature>
<dbReference type="STRING" id="312017.I7M087"/>
<dbReference type="Proteomes" id="UP000009168">
    <property type="component" value="Unassembled WGS sequence"/>
</dbReference>
<name>I7M087_TETTS</name>
<dbReference type="GO" id="GO:0035556">
    <property type="term" value="P:intracellular signal transduction"/>
    <property type="evidence" value="ECO:0007669"/>
    <property type="project" value="TreeGrafter"/>
</dbReference>
<comment type="subunit">
    <text evidence="1">Monomer.</text>
</comment>
<evidence type="ECO:0000313" key="9">
    <source>
        <dbReference type="EMBL" id="EAR85679.2"/>
    </source>
</evidence>
<keyword evidence="5 9" id="KW-0418">Kinase</keyword>
<keyword evidence="3" id="KW-0808">Transferase</keyword>
<dbReference type="InterPro" id="IPR011009">
    <property type="entry name" value="Kinase-like_dom_sf"/>
</dbReference>
<protein>
    <submittedName>
        <fullName evidence="9">Serine/Threonine kinase domain protein</fullName>
    </submittedName>
</protein>
<dbReference type="PROSITE" id="PS50011">
    <property type="entry name" value="PROTEIN_KINASE_DOM"/>
    <property type="match status" value="1"/>
</dbReference>
<dbReference type="PANTHER" id="PTHR24346">
    <property type="entry name" value="MAP/MICROTUBULE AFFINITY-REGULATING KINASE"/>
    <property type="match status" value="1"/>
</dbReference>
<dbReference type="FunFam" id="1.10.510.10:FF:000571">
    <property type="entry name" value="Maternal embryonic leucine zipper kinase"/>
    <property type="match status" value="1"/>
</dbReference>
<dbReference type="Gene3D" id="1.10.510.10">
    <property type="entry name" value="Transferase(Phosphotransferase) domain 1"/>
    <property type="match status" value="1"/>
</dbReference>
<evidence type="ECO:0000256" key="4">
    <source>
        <dbReference type="ARBA" id="ARBA00022741"/>
    </source>
</evidence>
<evidence type="ECO:0000259" key="8">
    <source>
        <dbReference type="PROSITE" id="PS50011"/>
    </source>
</evidence>
<evidence type="ECO:0000256" key="1">
    <source>
        <dbReference type="ARBA" id="ARBA00011245"/>
    </source>
</evidence>